<dbReference type="OrthoDB" id="5337216at2"/>
<feature type="domain" description="HTH araC/xylS-type" evidence="4">
    <location>
        <begin position="8"/>
        <end position="106"/>
    </location>
</feature>
<dbReference type="PROSITE" id="PS00041">
    <property type="entry name" value="HTH_ARAC_FAMILY_1"/>
    <property type="match status" value="1"/>
</dbReference>
<name>A0A4R3MTK3_9BACI</name>
<dbReference type="Gene3D" id="3.20.80.10">
    <property type="entry name" value="Regulatory factor, effector binding domain"/>
    <property type="match status" value="1"/>
</dbReference>
<dbReference type="Proteomes" id="UP000294650">
    <property type="component" value="Unassembled WGS sequence"/>
</dbReference>
<evidence type="ECO:0000256" key="3">
    <source>
        <dbReference type="ARBA" id="ARBA00023163"/>
    </source>
</evidence>
<dbReference type="InterPro" id="IPR018062">
    <property type="entry name" value="HTH_AraC-typ_CS"/>
</dbReference>
<dbReference type="PROSITE" id="PS01124">
    <property type="entry name" value="HTH_ARAC_FAMILY_2"/>
    <property type="match status" value="1"/>
</dbReference>
<evidence type="ECO:0000256" key="2">
    <source>
        <dbReference type="ARBA" id="ARBA00023125"/>
    </source>
</evidence>
<dbReference type="Pfam" id="PF12833">
    <property type="entry name" value="HTH_18"/>
    <property type="match status" value="1"/>
</dbReference>
<dbReference type="GO" id="GO:0003700">
    <property type="term" value="F:DNA-binding transcription factor activity"/>
    <property type="evidence" value="ECO:0007669"/>
    <property type="project" value="InterPro"/>
</dbReference>
<keyword evidence="6" id="KW-1185">Reference proteome</keyword>
<keyword evidence="1" id="KW-0805">Transcription regulation</keyword>
<reference evidence="5 6" key="1">
    <citation type="submission" date="2019-03" db="EMBL/GenBank/DDBJ databases">
        <title>Genomic Encyclopedia of Type Strains, Phase IV (KMG-IV): sequencing the most valuable type-strain genomes for metagenomic binning, comparative biology and taxonomic classification.</title>
        <authorList>
            <person name="Goeker M."/>
        </authorList>
    </citation>
    <scope>NUCLEOTIDE SEQUENCE [LARGE SCALE GENOMIC DNA]</scope>
    <source>
        <strain evidence="5 6">DSM 25894</strain>
    </source>
</reference>
<accession>A0A4R3MTK3</accession>
<dbReference type="InterPro" id="IPR011256">
    <property type="entry name" value="Reg_factor_effector_dom_sf"/>
</dbReference>
<evidence type="ECO:0000256" key="1">
    <source>
        <dbReference type="ARBA" id="ARBA00023015"/>
    </source>
</evidence>
<dbReference type="SUPFAM" id="SSF46689">
    <property type="entry name" value="Homeodomain-like"/>
    <property type="match status" value="2"/>
</dbReference>
<dbReference type="InterPro" id="IPR050959">
    <property type="entry name" value="MarA-like"/>
</dbReference>
<gene>
    <name evidence="5" type="ORF">EDD68_11839</name>
</gene>
<dbReference type="PRINTS" id="PR00032">
    <property type="entry name" value="HTHARAC"/>
</dbReference>
<dbReference type="SUPFAM" id="SSF55136">
    <property type="entry name" value="Probable bacterial effector-binding domain"/>
    <property type="match status" value="1"/>
</dbReference>
<dbReference type="InterPro" id="IPR009057">
    <property type="entry name" value="Homeodomain-like_sf"/>
</dbReference>
<dbReference type="PANTHER" id="PTHR47504">
    <property type="entry name" value="RIGHT ORIGIN-BINDING PROTEIN"/>
    <property type="match status" value="1"/>
</dbReference>
<dbReference type="InterPro" id="IPR010499">
    <property type="entry name" value="AraC_E-bd"/>
</dbReference>
<comment type="caution">
    <text evidence="5">The sequence shown here is derived from an EMBL/GenBank/DDBJ whole genome shotgun (WGS) entry which is preliminary data.</text>
</comment>
<evidence type="ECO:0000313" key="6">
    <source>
        <dbReference type="Proteomes" id="UP000294650"/>
    </source>
</evidence>
<dbReference type="EMBL" id="SMAN01000018">
    <property type="protein sequence ID" value="TCT19355.1"/>
    <property type="molecule type" value="Genomic_DNA"/>
</dbReference>
<dbReference type="RefSeq" id="WP_132372460.1">
    <property type="nucleotide sequence ID" value="NZ_SMAN01000018.1"/>
</dbReference>
<evidence type="ECO:0000313" key="5">
    <source>
        <dbReference type="EMBL" id="TCT19355.1"/>
    </source>
</evidence>
<keyword evidence="3" id="KW-0804">Transcription</keyword>
<dbReference type="AlphaFoldDB" id="A0A4R3MTK3"/>
<dbReference type="Pfam" id="PF06445">
    <property type="entry name" value="GyrI-like"/>
    <property type="match status" value="1"/>
</dbReference>
<keyword evidence="2" id="KW-0238">DNA-binding</keyword>
<dbReference type="GO" id="GO:0043565">
    <property type="term" value="F:sequence-specific DNA binding"/>
    <property type="evidence" value="ECO:0007669"/>
    <property type="project" value="InterPro"/>
</dbReference>
<organism evidence="5 6">
    <name type="scientific">Melghiribacillus thermohalophilus</name>
    <dbReference type="NCBI Taxonomy" id="1324956"/>
    <lineage>
        <taxon>Bacteria</taxon>
        <taxon>Bacillati</taxon>
        <taxon>Bacillota</taxon>
        <taxon>Bacilli</taxon>
        <taxon>Bacillales</taxon>
        <taxon>Bacillaceae</taxon>
        <taxon>Melghiribacillus</taxon>
    </lineage>
</organism>
<dbReference type="InterPro" id="IPR020449">
    <property type="entry name" value="Tscrpt_reg_AraC-type_HTH"/>
</dbReference>
<dbReference type="SMART" id="SM00342">
    <property type="entry name" value="HTH_ARAC"/>
    <property type="match status" value="1"/>
</dbReference>
<dbReference type="InterPro" id="IPR029442">
    <property type="entry name" value="GyrI-like"/>
</dbReference>
<sequence length="285" mass="33104">MSYLNEIQKAVDYIENNLRSDLTIAEVAHQVNFSVHHFHRIFKTFVGESLGDYIRRRRLTNAAQLLRDNNYRIIDIASEYGFSSQESFTRAFQKMFGVTPGQYRRKNERLLLKEKPRLTSSILKHLEGGSFMKPRIVEKPSFTVVGLKCTSTLKENHIPELWNEFIPRIREIQNQANQNVTIGLCEFCMNPYDDEFTYMACTPVTNVKEVPDGMEVKTVSAQKYVVVTHKGSVETLGDAYDYIYAIWLPKSGYELAEADDFEWYDERFLGPDHEESEVDIYVPIQ</sequence>
<protein>
    <submittedName>
        <fullName evidence="5">AraC family transcriptional regulator</fullName>
    </submittedName>
</protein>
<dbReference type="SMART" id="SM00871">
    <property type="entry name" value="AraC_E_bind"/>
    <property type="match status" value="1"/>
</dbReference>
<dbReference type="PANTHER" id="PTHR47504:SF5">
    <property type="entry name" value="RIGHT ORIGIN-BINDING PROTEIN"/>
    <property type="match status" value="1"/>
</dbReference>
<evidence type="ECO:0000259" key="4">
    <source>
        <dbReference type="PROSITE" id="PS01124"/>
    </source>
</evidence>
<proteinExistence type="predicted"/>
<dbReference type="InterPro" id="IPR018060">
    <property type="entry name" value="HTH_AraC"/>
</dbReference>
<dbReference type="Gene3D" id="1.10.10.60">
    <property type="entry name" value="Homeodomain-like"/>
    <property type="match status" value="2"/>
</dbReference>